<reference evidence="1" key="1">
    <citation type="journal article" date="2020" name="mSystems">
        <title>Genome- and Community-Level Interaction Insights into Carbon Utilization and Element Cycling Functions of Hydrothermarchaeota in Hydrothermal Sediment.</title>
        <authorList>
            <person name="Zhou Z."/>
            <person name="Liu Y."/>
            <person name="Xu W."/>
            <person name="Pan J."/>
            <person name="Luo Z.H."/>
            <person name="Li M."/>
        </authorList>
    </citation>
    <scope>NUCLEOTIDE SEQUENCE [LARGE SCALE GENOMIC DNA]</scope>
    <source>
        <strain evidence="1">SpSt-508</strain>
    </source>
</reference>
<protein>
    <submittedName>
        <fullName evidence="1">Uncharacterized protein</fullName>
    </submittedName>
</protein>
<dbReference type="AlphaFoldDB" id="A0A7C4QNB5"/>
<gene>
    <name evidence="1" type="ORF">ENS64_05805</name>
</gene>
<name>A0A7C4QNB5_9PLAN</name>
<accession>A0A7C4QNB5</accession>
<sequence length="606" mass="66301">MRCLLMRCLTPGWSWAAAGLTTLVCLLTGAPGSAEVYAPRLVGPRDPDGYSLSTLAAEFAARHSDDAARAAAVFAWLTDPNRGLRLVERGVWEGADPVPEFGLVGDPLKTLAVYGYGDRRALAGTLAAIWTTGGWGRARLALRADTRQLVSELEVAGAWRAFDVAARETVAGSTVQPRYFPVPRGHTLGFVLRRGERFTQWWSPQGERWHLTEAEAKDARWREALEALPRGPKAIPAANEPVYTQGQLIYEPLLRGRPHDFADGVTFAANVEVTSEGLTLREAGEGSAVFLVQSPYVLVPEVGKLDDPKDDREASVVELDGSHLSVSYSRNAGATWLALETKSFPARLDLTPQVAGGYGYWLRIDFQGEPGHSVLRSLRITSWVQMARRSLPAVHPGRNRFVLKTGDSTGRNTFPVVIDAPTHDENGFLRPVIRPPRTFQPGDPGQRVIGPFTARVSAPPQSRIAWFTAGGSFAFALETPAATTADLAFAVEQPASFQPLALPALPADHAHAHYHHDLDVPLEQPARVVYFRGEGRPALNQFRVTAHCLRDQPRDPSLLRITHRWKSANQPQSFSVELTEPGAYEFEAGTDVVNESVEFFVPGGEH</sequence>
<organism evidence="1">
    <name type="scientific">Schlesneria paludicola</name>
    <dbReference type="NCBI Taxonomy" id="360056"/>
    <lineage>
        <taxon>Bacteria</taxon>
        <taxon>Pseudomonadati</taxon>
        <taxon>Planctomycetota</taxon>
        <taxon>Planctomycetia</taxon>
        <taxon>Planctomycetales</taxon>
        <taxon>Planctomycetaceae</taxon>
        <taxon>Schlesneria</taxon>
    </lineage>
</organism>
<comment type="caution">
    <text evidence="1">The sequence shown here is derived from an EMBL/GenBank/DDBJ whole genome shotgun (WGS) entry which is preliminary data.</text>
</comment>
<dbReference type="EMBL" id="DSVQ01000012">
    <property type="protein sequence ID" value="HGT38763.1"/>
    <property type="molecule type" value="Genomic_DNA"/>
</dbReference>
<proteinExistence type="predicted"/>
<evidence type="ECO:0000313" key="1">
    <source>
        <dbReference type="EMBL" id="HGT38763.1"/>
    </source>
</evidence>